<gene>
    <name evidence="1" type="ORF">SVIM_LOCUS236436</name>
</gene>
<proteinExistence type="predicted"/>
<sequence length="214" mass="24414">MLSYIGRVLLEVQIRVLITNYGGDSKIEEVHRIISSLAKDFKQLENRQVSQLQEHMDKSSATIIAALHQDLTDIRGFLLGLPKLLNRIMLKATFRTDIFFVTYKIGYSLSNSHHNMTFEAQEKISIDGIFKEIGKVSNVPFQKTKPLQNVWAINLTRKPLLGQEPRISIKQGSSSREAPIAYSFDYDPLRERAIARTTLRFEGLPPSNNLRQIS</sequence>
<dbReference type="PANTHER" id="PTHR47599:SF3">
    <property type="entry name" value="CELL-TO-CELL MOVEMENT PROTEIN"/>
    <property type="match status" value="1"/>
</dbReference>
<dbReference type="InterPro" id="IPR051596">
    <property type="entry name" value="Caulimoviridae_Movement"/>
</dbReference>
<name>A0A6N2LTV3_SALVM</name>
<dbReference type="AlphaFoldDB" id="A0A6N2LTV3"/>
<dbReference type="PANTHER" id="PTHR47599">
    <property type="entry name" value="CELL-TO-CELL MOVEMENT PROTEIN"/>
    <property type="match status" value="1"/>
</dbReference>
<reference evidence="1" key="1">
    <citation type="submission" date="2019-03" db="EMBL/GenBank/DDBJ databases">
        <authorList>
            <person name="Mank J."/>
            <person name="Almeida P."/>
        </authorList>
    </citation>
    <scope>NUCLEOTIDE SEQUENCE</scope>
    <source>
        <strain evidence="1">78183</strain>
    </source>
</reference>
<accession>A0A6N2LTV3</accession>
<organism evidence="1">
    <name type="scientific">Salix viminalis</name>
    <name type="common">Common osier</name>
    <name type="synonym">Basket willow</name>
    <dbReference type="NCBI Taxonomy" id="40686"/>
    <lineage>
        <taxon>Eukaryota</taxon>
        <taxon>Viridiplantae</taxon>
        <taxon>Streptophyta</taxon>
        <taxon>Embryophyta</taxon>
        <taxon>Tracheophyta</taxon>
        <taxon>Spermatophyta</taxon>
        <taxon>Magnoliopsida</taxon>
        <taxon>eudicotyledons</taxon>
        <taxon>Gunneridae</taxon>
        <taxon>Pentapetalae</taxon>
        <taxon>rosids</taxon>
        <taxon>fabids</taxon>
        <taxon>Malpighiales</taxon>
        <taxon>Salicaceae</taxon>
        <taxon>Saliceae</taxon>
        <taxon>Salix</taxon>
    </lineage>
</organism>
<dbReference type="EMBL" id="CAADRP010001552">
    <property type="protein sequence ID" value="VFU40778.1"/>
    <property type="molecule type" value="Genomic_DNA"/>
</dbReference>
<evidence type="ECO:0000313" key="1">
    <source>
        <dbReference type="EMBL" id="VFU40778.1"/>
    </source>
</evidence>
<protein>
    <submittedName>
        <fullName evidence="1">Uncharacterized protein</fullName>
    </submittedName>
</protein>